<sequence length="144" mass="15845">MREGALSSLPESLGGTVDPATRAPNDGRTGLCPDGHGILLRARIDDDEGAAFYLERCSACRGVWFDPGEWSRIASSELRTKLDALWDPAARRAALTARNEARLAEDLRARLGDALHDRLVDLVRALESHPDRAMALAYLDEHLR</sequence>
<dbReference type="AlphaFoldDB" id="A0A0F6W9F7"/>
<accession>A0A0F6W9F7</accession>
<evidence type="ECO:0000256" key="1">
    <source>
        <dbReference type="SAM" id="MobiDB-lite"/>
    </source>
</evidence>
<proteinExistence type="predicted"/>
<evidence type="ECO:0000313" key="4">
    <source>
        <dbReference type="Proteomes" id="UP000034883"/>
    </source>
</evidence>
<keyword evidence="4" id="KW-1185">Reference proteome</keyword>
<reference evidence="3 4" key="1">
    <citation type="submission" date="2015-03" db="EMBL/GenBank/DDBJ databases">
        <title>Genome assembly of Sandaracinus amylolyticus DSM 53668.</title>
        <authorList>
            <person name="Sharma G."/>
            <person name="Subramanian S."/>
        </authorList>
    </citation>
    <scope>NUCLEOTIDE SEQUENCE [LARGE SCALE GENOMIC DNA]</scope>
    <source>
        <strain evidence="3 4">DSM 53668</strain>
    </source>
</reference>
<dbReference type="STRING" id="927083.DB32_007929"/>
<evidence type="ECO:0000259" key="2">
    <source>
        <dbReference type="Pfam" id="PF13453"/>
    </source>
</evidence>
<feature type="domain" description="Transcription factor zinc-finger" evidence="2">
    <location>
        <begin position="54"/>
        <end position="74"/>
    </location>
</feature>
<name>A0A0F6W9F7_9BACT</name>
<feature type="region of interest" description="Disordered" evidence="1">
    <location>
        <begin position="1"/>
        <end position="29"/>
    </location>
</feature>
<dbReference type="EMBL" id="CP011125">
    <property type="protein sequence ID" value="AKF10780.1"/>
    <property type="molecule type" value="Genomic_DNA"/>
</dbReference>
<dbReference type="Pfam" id="PF13453">
    <property type="entry name" value="Zn_ribbon_TFIIB"/>
    <property type="match status" value="1"/>
</dbReference>
<dbReference type="Proteomes" id="UP000034883">
    <property type="component" value="Chromosome"/>
</dbReference>
<protein>
    <recommendedName>
        <fullName evidence="2">Transcription factor zinc-finger domain-containing protein</fullName>
    </recommendedName>
</protein>
<dbReference type="InterPro" id="IPR027392">
    <property type="entry name" value="TF_Znf"/>
</dbReference>
<organism evidence="3 4">
    <name type="scientific">Sandaracinus amylolyticus</name>
    <dbReference type="NCBI Taxonomy" id="927083"/>
    <lineage>
        <taxon>Bacteria</taxon>
        <taxon>Pseudomonadati</taxon>
        <taxon>Myxococcota</taxon>
        <taxon>Polyangia</taxon>
        <taxon>Polyangiales</taxon>
        <taxon>Sandaracinaceae</taxon>
        <taxon>Sandaracinus</taxon>
    </lineage>
</organism>
<dbReference type="KEGG" id="samy:DB32_007929"/>
<gene>
    <name evidence="3" type="ORF">DB32_007929</name>
</gene>
<evidence type="ECO:0000313" key="3">
    <source>
        <dbReference type="EMBL" id="AKF10780.1"/>
    </source>
</evidence>